<dbReference type="EMBL" id="CP017774">
    <property type="protein sequence ID" value="APA00316.1"/>
    <property type="molecule type" value="Genomic_DNA"/>
</dbReference>
<accession>A0A1D9PDW0</accession>
<protein>
    <recommendedName>
        <fullName evidence="3">Fibronectin type-III domain-containing protein</fullName>
    </recommendedName>
</protein>
<dbReference type="Gene3D" id="2.60.40.10">
    <property type="entry name" value="Immunoglobulins"/>
    <property type="match status" value="1"/>
</dbReference>
<proteinExistence type="predicted"/>
<organism evidence="1 2">
    <name type="scientific">Flavobacterium commune</name>
    <dbReference type="NCBI Taxonomy" id="1306519"/>
    <lineage>
        <taxon>Bacteria</taxon>
        <taxon>Pseudomonadati</taxon>
        <taxon>Bacteroidota</taxon>
        <taxon>Flavobacteriia</taxon>
        <taxon>Flavobacteriales</taxon>
        <taxon>Flavobacteriaceae</taxon>
        <taxon>Flavobacterium</taxon>
    </lineage>
</organism>
<evidence type="ECO:0000313" key="1">
    <source>
        <dbReference type="EMBL" id="APA00316.1"/>
    </source>
</evidence>
<evidence type="ECO:0000313" key="2">
    <source>
        <dbReference type="Proteomes" id="UP000178198"/>
    </source>
</evidence>
<dbReference type="AlphaFoldDB" id="A0A1D9PDW0"/>
<dbReference type="KEGG" id="fcm:BIW12_13275"/>
<reference evidence="1 2" key="1">
    <citation type="submission" date="2016-10" db="EMBL/GenBank/DDBJ databases">
        <title>Complete Genome Sequence of Flavobacterium sp. PK15.</title>
        <authorList>
            <person name="Ekwe A."/>
            <person name="Kim S.B."/>
        </authorList>
    </citation>
    <scope>NUCLEOTIDE SEQUENCE [LARGE SCALE GENOMIC DNA]</scope>
    <source>
        <strain evidence="1 2">PK15</strain>
    </source>
</reference>
<gene>
    <name evidence="1" type="ORF">BIW12_13275</name>
</gene>
<dbReference type="InterPro" id="IPR036116">
    <property type="entry name" value="FN3_sf"/>
</dbReference>
<dbReference type="InterPro" id="IPR013783">
    <property type="entry name" value="Ig-like_fold"/>
</dbReference>
<dbReference type="RefSeq" id="WP_071185554.1">
    <property type="nucleotide sequence ID" value="NZ_CP017774.1"/>
</dbReference>
<dbReference type="SUPFAM" id="SSF49265">
    <property type="entry name" value="Fibronectin type III"/>
    <property type="match status" value="1"/>
</dbReference>
<evidence type="ECO:0008006" key="3">
    <source>
        <dbReference type="Google" id="ProtNLM"/>
    </source>
</evidence>
<sequence>MIIIKNIKTICFSVGLGLLVSCGGGNSDGDPVVNLPAKPNLSLPANGENCSAYTVVASDNTKAEISFSWTGAAYATSYVLVLTQAGTEVLKKEISTTSYKVILDKGKTYSWTVTAKNSDGVNASATNSFTTPGNPIGNYVPYTAVINFNINKSTSMASLSWVGKDEDSTTGELKYDIEIKKDNVVIQSLTNQTISSIADFAAVLNATYQIKINTIDKQGSYSTSIVTYTYE</sequence>
<dbReference type="OrthoDB" id="1354696at2"/>
<keyword evidence="2" id="KW-1185">Reference proteome</keyword>
<dbReference type="PROSITE" id="PS51257">
    <property type="entry name" value="PROKAR_LIPOPROTEIN"/>
    <property type="match status" value="1"/>
</dbReference>
<dbReference type="STRING" id="1306519.BIW12_13275"/>
<name>A0A1D9PDW0_9FLAO</name>
<dbReference type="Proteomes" id="UP000178198">
    <property type="component" value="Chromosome"/>
</dbReference>